<feature type="signal peptide" evidence="1">
    <location>
        <begin position="1"/>
        <end position="26"/>
    </location>
</feature>
<keyword evidence="4" id="KW-1185">Reference proteome</keyword>
<sequence>MKRNLLGKLFLVGAMILSSGIFPVMARANNSEDSNDIDNLFRFNGTAVQLNSNTARLTADKTTQAGALTGKAGLNMKNDFSLDMDVNLGSNEFGADGIGIAFHQDTIGAIGAYGGGLGIRGLKQGIGFELDTFWEAPDDQDPSFGHDQMKGAHAGFVSTDSSKEVLTALSPMQYIARPNGTFKNINIKWQANKNLLTADYDGKHFELKNPDINKSVKYTFTIAAATGRSHNAHTVRINKFDASFTKPKLTANDISVLKNSLFDPFDPKIGLKATDEKDGDITNKIRVTKNDVNTAKAGLYHVTYEVTNSQGETDSKIISVTVNEPTSKPKLTANDISVLKDSLFDPFDPKIGLKATDEKDGDITNKIRVIKNDVNTARKGLYHVTYEVTNSQGATNSKIISVTVNEPTWPEGAPNGWKNFAGKNLKLLKDPKNSLFGDYVFYSKQQAAIYKQFKGLDSFKPGKYRVSVYAKGVSDSIPTLPLKVSLKKKPSSGESRTLLLANPLSSGEKVEKGYYKASADVIISADEVSPLITVENYQGGYIAGIFIEPIK</sequence>
<dbReference type="RefSeq" id="WP_207113296.1">
    <property type="nucleotide sequence ID" value="NZ_JAFLWD010000033.1"/>
</dbReference>
<proteinExistence type="predicted"/>
<protein>
    <submittedName>
        <fullName evidence="3">DUF5011 domain-containing protein</fullName>
    </submittedName>
</protein>
<evidence type="ECO:0000259" key="2">
    <source>
        <dbReference type="Pfam" id="PF16403"/>
    </source>
</evidence>
<dbReference type="InterPro" id="IPR013783">
    <property type="entry name" value="Ig-like_fold"/>
</dbReference>
<dbReference type="Gene3D" id="2.60.40.10">
    <property type="entry name" value="Immunoglobulins"/>
    <property type="match status" value="2"/>
</dbReference>
<keyword evidence="1" id="KW-0732">Signal</keyword>
<dbReference type="Gene3D" id="2.60.120.200">
    <property type="match status" value="1"/>
</dbReference>
<dbReference type="Pfam" id="PF18483">
    <property type="entry name" value="Lectin_L-type_dom"/>
    <property type="match status" value="1"/>
</dbReference>
<dbReference type="InterPro" id="IPR032179">
    <property type="entry name" value="Cry22Aa_Ig-like"/>
</dbReference>
<comment type="caution">
    <text evidence="3">The sequence shown here is derived from an EMBL/GenBank/DDBJ whole genome shotgun (WGS) entry which is preliminary data.</text>
</comment>
<reference evidence="3 4" key="1">
    <citation type="submission" date="2021-03" db="EMBL/GenBank/DDBJ databases">
        <title>Enterococcal diversity collection.</title>
        <authorList>
            <person name="Gilmore M.S."/>
            <person name="Schwartzman J."/>
            <person name="Van Tyne D."/>
            <person name="Martin M."/>
            <person name="Earl A.M."/>
            <person name="Manson A.L."/>
            <person name="Straub T."/>
            <person name="Salamzade R."/>
            <person name="Saavedra J."/>
            <person name="Lebreton F."/>
            <person name="Prichula J."/>
            <person name="Schaufler K."/>
            <person name="Gaca A."/>
            <person name="Sgardioli B."/>
            <person name="Wagenaar J."/>
            <person name="Strong T."/>
        </authorList>
    </citation>
    <scope>NUCLEOTIDE SEQUENCE [LARGE SCALE GENOMIC DNA]</scope>
    <source>
        <strain evidence="3 4">DIV0869a</strain>
    </source>
</reference>
<evidence type="ECO:0000313" key="3">
    <source>
        <dbReference type="EMBL" id="MBO0441284.1"/>
    </source>
</evidence>
<gene>
    <name evidence="3" type="ORF">JZO69_13010</name>
</gene>
<feature type="chain" id="PRO_5047211691" evidence="1">
    <location>
        <begin position="27"/>
        <end position="551"/>
    </location>
</feature>
<evidence type="ECO:0000256" key="1">
    <source>
        <dbReference type="SAM" id="SignalP"/>
    </source>
</evidence>
<dbReference type="EMBL" id="JAFLWD010000033">
    <property type="protein sequence ID" value="MBO0441284.1"/>
    <property type="molecule type" value="Genomic_DNA"/>
</dbReference>
<dbReference type="Proteomes" id="UP000664632">
    <property type="component" value="Unassembled WGS sequence"/>
</dbReference>
<feature type="domain" description="Pesticidal crystal protein Cry22Aa Ig-like" evidence="2">
    <location>
        <begin position="269"/>
        <end position="322"/>
    </location>
</feature>
<feature type="domain" description="Pesticidal crystal protein Cry22Aa Ig-like" evidence="2">
    <location>
        <begin position="351"/>
        <end position="404"/>
    </location>
</feature>
<evidence type="ECO:0000313" key="4">
    <source>
        <dbReference type="Proteomes" id="UP000664632"/>
    </source>
</evidence>
<organism evidence="3 4">
    <name type="scientific">Candidatus Enterococcus ikei</name>
    <dbReference type="NCBI Taxonomy" id="2815326"/>
    <lineage>
        <taxon>Bacteria</taxon>
        <taxon>Bacillati</taxon>
        <taxon>Bacillota</taxon>
        <taxon>Bacilli</taxon>
        <taxon>Lactobacillales</taxon>
        <taxon>Enterococcaceae</taxon>
        <taxon>Enterococcus</taxon>
    </lineage>
</organism>
<accession>A0ABS3H281</accession>
<name>A0ABS3H281_9ENTE</name>
<dbReference type="InterPro" id="IPR013320">
    <property type="entry name" value="ConA-like_dom_sf"/>
</dbReference>
<dbReference type="Pfam" id="PF16403">
    <property type="entry name" value="Bact_surface_Ig-like"/>
    <property type="match status" value="2"/>
</dbReference>
<dbReference type="SUPFAM" id="SSF49899">
    <property type="entry name" value="Concanavalin A-like lectins/glucanases"/>
    <property type="match status" value="1"/>
</dbReference>